<dbReference type="AlphaFoldDB" id="A0A133QLE4"/>
<dbReference type="PANTHER" id="PTHR32309:SF13">
    <property type="entry name" value="FERRIC ENTEROBACTIN TRANSPORT PROTEIN FEPE"/>
    <property type="match status" value="1"/>
</dbReference>
<dbReference type="InterPro" id="IPR050445">
    <property type="entry name" value="Bact_polysacc_biosynth/exp"/>
</dbReference>
<evidence type="ECO:0000256" key="1">
    <source>
        <dbReference type="SAM" id="Phobius"/>
    </source>
</evidence>
<dbReference type="PATRIC" id="fig|28128.5.peg.437"/>
<dbReference type="GO" id="GO:0005886">
    <property type="term" value="C:plasma membrane"/>
    <property type="evidence" value="ECO:0007669"/>
    <property type="project" value="TreeGrafter"/>
</dbReference>
<dbReference type="PANTHER" id="PTHR32309">
    <property type="entry name" value="TYROSINE-PROTEIN KINASE"/>
    <property type="match status" value="1"/>
</dbReference>
<feature type="transmembrane region" description="Helical" evidence="1">
    <location>
        <begin position="24"/>
        <end position="42"/>
    </location>
</feature>
<keyword evidence="1" id="KW-0472">Membrane</keyword>
<dbReference type="STRING" id="28128.HMPREF3226_00435"/>
<evidence type="ECO:0000313" key="2">
    <source>
        <dbReference type="EMBL" id="KXA43687.1"/>
    </source>
</evidence>
<accession>A0A133QLE4</accession>
<keyword evidence="1" id="KW-1133">Transmembrane helix</keyword>
<dbReference type="RefSeq" id="WP_231728271.1">
    <property type="nucleotide sequence ID" value="NZ_KQ957195.1"/>
</dbReference>
<dbReference type="Proteomes" id="UP000070533">
    <property type="component" value="Unassembled WGS sequence"/>
</dbReference>
<keyword evidence="1" id="KW-0812">Transmembrane</keyword>
<evidence type="ECO:0000313" key="3">
    <source>
        <dbReference type="Proteomes" id="UP000070533"/>
    </source>
</evidence>
<proteinExistence type="predicted"/>
<dbReference type="GO" id="GO:0004713">
    <property type="term" value="F:protein tyrosine kinase activity"/>
    <property type="evidence" value="ECO:0007669"/>
    <property type="project" value="TreeGrafter"/>
</dbReference>
<name>A0A133QLE4_9BACT</name>
<keyword evidence="3" id="KW-1185">Reference proteome</keyword>
<feature type="transmembrane region" description="Helical" evidence="1">
    <location>
        <begin position="321"/>
        <end position="342"/>
    </location>
</feature>
<dbReference type="EMBL" id="LRQG01000016">
    <property type="protein sequence ID" value="KXA43687.1"/>
    <property type="molecule type" value="Genomic_DNA"/>
</dbReference>
<gene>
    <name evidence="2" type="ORF">HMPREF3226_00435</name>
</gene>
<comment type="caution">
    <text evidence="2">The sequence shown here is derived from an EMBL/GenBank/DDBJ whole genome shotgun (WGS) entry which is preliminary data.</text>
</comment>
<organism evidence="2 3">
    <name type="scientific">Prevotella corporis</name>
    <dbReference type="NCBI Taxonomy" id="28128"/>
    <lineage>
        <taxon>Bacteria</taxon>
        <taxon>Pseudomonadati</taxon>
        <taxon>Bacteroidota</taxon>
        <taxon>Bacteroidia</taxon>
        <taxon>Bacteroidales</taxon>
        <taxon>Prevotellaceae</taxon>
        <taxon>Prevotella</taxon>
    </lineage>
</organism>
<reference evidence="3" key="1">
    <citation type="submission" date="2016-01" db="EMBL/GenBank/DDBJ databases">
        <authorList>
            <person name="Mitreva M."/>
            <person name="Pepin K.H."/>
            <person name="Mihindukulasuriya K.A."/>
            <person name="Fulton R."/>
            <person name="Fronick C."/>
            <person name="O'Laughlin M."/>
            <person name="Miner T."/>
            <person name="Herter B."/>
            <person name="Rosa B.A."/>
            <person name="Cordes M."/>
            <person name="Tomlinson C."/>
            <person name="Wollam A."/>
            <person name="Palsikar V.B."/>
            <person name="Mardis E.R."/>
            <person name="Wilson R.K."/>
        </authorList>
    </citation>
    <scope>NUCLEOTIDE SEQUENCE [LARGE SCALE GENOMIC DNA]</scope>
    <source>
        <strain evidence="3">MJR7716</strain>
    </source>
</reference>
<sequence length="365" mass="41948">MKDNEKSNEFDIILAMKQILRRKYLLVSFLTVFSVLGIVIALNSPKEYTAESILAPEIQGTGLSGSLSDMAANFGLDLDTKKSVDAIYPELYPIVVGSNDFIRNLFDIKVRTTKSDSVTTYFNHLKYQTKVPFWQTWKLKLIHALIKKNDTANLVGNVDKFQMPKKDFETCEGIRNNIACLVDNKTSIITITCTDQDPLVAAILVDTVQNRLQEYINKYKTKKNKNDVFYYNKLKNEALNNYKTAQKKYAKFADANIDLSLQSLQSKQEELENDMQLKYNTYTQMTAQYQASLAKLQESTPAYTILQRPIMPYKASSTPRFVIVLLFVTIGFFLDAVWVLLISPNRRRLENNQERDKSEDKNQEE</sequence>
<protein>
    <submittedName>
        <fullName evidence="2">Chain length determinant protein</fullName>
    </submittedName>
</protein>